<dbReference type="EMBL" id="LTDF01000032">
    <property type="protein sequence ID" value="KXT55058.1"/>
    <property type="molecule type" value="Genomic_DNA"/>
</dbReference>
<evidence type="ECO:0000313" key="2">
    <source>
        <dbReference type="Proteomes" id="UP000070319"/>
    </source>
</evidence>
<protein>
    <submittedName>
        <fullName evidence="1">Uncharacterized protein</fullName>
    </submittedName>
</protein>
<accession>A0A139LUD8</accession>
<dbReference type="Proteomes" id="UP000070319">
    <property type="component" value="Unassembled WGS sequence"/>
</dbReference>
<comment type="caution">
    <text evidence="1">The sequence shown here is derived from an EMBL/GenBank/DDBJ whole genome shotgun (WGS) entry which is preliminary data.</text>
</comment>
<sequence length="104" mass="11198">MMYPPSYMLLCDKNYFLSQALSHSFFSLQQAFVLSQAAESALQQACTESHACASSTTSTSVASTSVLAAFLLPQEVTAKENATATAAQNNFVFISNFALNINNK</sequence>
<organism evidence="1">
    <name type="scientific">Bacteroides intestinalis</name>
    <dbReference type="NCBI Taxonomy" id="329854"/>
    <lineage>
        <taxon>Bacteria</taxon>
        <taxon>Pseudomonadati</taxon>
        <taxon>Bacteroidota</taxon>
        <taxon>Bacteroidia</taxon>
        <taxon>Bacteroidales</taxon>
        <taxon>Bacteroidaceae</taxon>
        <taxon>Bacteroides</taxon>
    </lineage>
</organism>
<proteinExistence type="predicted"/>
<gene>
    <name evidence="1" type="ORF">HMPREF2531_00306</name>
</gene>
<dbReference type="AlphaFoldDB" id="A0A139LUD8"/>
<reference evidence="1 2" key="1">
    <citation type="submission" date="2016-02" db="EMBL/GenBank/DDBJ databases">
        <authorList>
            <person name="Wen L."/>
            <person name="He K."/>
            <person name="Yang H."/>
        </authorList>
    </citation>
    <scope>NUCLEOTIDE SEQUENCE [LARGE SCALE GENOMIC DNA]</scope>
    <source>
        <strain evidence="1 2">KLE1704</strain>
    </source>
</reference>
<name>A0A139LUD8_9BACE</name>
<evidence type="ECO:0000313" key="1">
    <source>
        <dbReference type="EMBL" id="KXT55058.1"/>
    </source>
</evidence>